<dbReference type="PaxDb" id="4097-A0A1S4BCG5"/>
<feature type="compositionally biased region" description="Polar residues" evidence="1">
    <location>
        <begin position="64"/>
        <end position="111"/>
    </location>
</feature>
<dbReference type="RefSeq" id="XP_016486513.1">
    <property type="nucleotide sequence ID" value="XM_016631027.1"/>
</dbReference>
<feature type="compositionally biased region" description="Polar residues" evidence="1">
    <location>
        <begin position="146"/>
        <end position="159"/>
    </location>
</feature>
<dbReference type="STRING" id="4097.A0A1S4BCG5"/>
<protein>
    <submittedName>
        <fullName evidence="2">Uncharacterized protein isoform X1</fullName>
    </submittedName>
</protein>
<reference evidence="2" key="1">
    <citation type="submission" date="2025-08" db="UniProtKB">
        <authorList>
            <consortium name="RefSeq"/>
        </authorList>
    </citation>
    <scope>IDENTIFICATION</scope>
</reference>
<organism evidence="2">
    <name type="scientific">Nicotiana tabacum</name>
    <name type="common">Common tobacco</name>
    <dbReference type="NCBI Taxonomy" id="4097"/>
    <lineage>
        <taxon>Eukaryota</taxon>
        <taxon>Viridiplantae</taxon>
        <taxon>Streptophyta</taxon>
        <taxon>Embryophyta</taxon>
        <taxon>Tracheophyta</taxon>
        <taxon>Spermatophyta</taxon>
        <taxon>Magnoliopsida</taxon>
        <taxon>eudicotyledons</taxon>
        <taxon>Gunneridae</taxon>
        <taxon>Pentapetalae</taxon>
        <taxon>asterids</taxon>
        <taxon>lamiids</taxon>
        <taxon>Solanales</taxon>
        <taxon>Solanaceae</taxon>
        <taxon>Nicotianoideae</taxon>
        <taxon>Nicotianeae</taxon>
        <taxon>Nicotiana</taxon>
    </lineage>
</organism>
<dbReference type="PANTHER" id="PTHR31881">
    <property type="match status" value="1"/>
</dbReference>
<gene>
    <name evidence="2" type="primary">LOC107806794</name>
</gene>
<feature type="region of interest" description="Disordered" evidence="1">
    <location>
        <begin position="146"/>
        <end position="200"/>
    </location>
</feature>
<sequence length="394" mass="44346">MKSVTLLFIGIPGGKWIMNQEGRSSKNKKLTKFIAAGSLASLQNLKVSSLKTNRVIKAPRSLPLHSTSTSAQAVHEQVQQMPLNSTPSVSQAVREQLQHSTSAGGSLPLHSTSAPAQIVHEQEKQMPLNSTSLASQLVRKQWQQLPLDSTPRTSQTVQEQVEDSSNHETNEQSEEQGPSAEKRKRGKTLMQSVHGRKDRKQIVLNENNQLIGPTDDDVNELGNFLGTLARNATICPLNVFDWRKLEIKEDMWKYVKKMKETNTENRKKLRYPHTAGKKRFARICEAEMDRIQSTQEAEDGSQSVDMFASVMGPEHPGRLRLYGRGVTKTSLKRKVGDIGTSSSSTDEMLQQKMVEMEERMQQRMQEKFNAQKDAMELQVAVNIISQFKRLNPDL</sequence>
<accession>A0A1S4BCG5</accession>
<dbReference type="PANTHER" id="PTHR31881:SF6">
    <property type="entry name" value="OS09G0494600 PROTEIN"/>
    <property type="match status" value="1"/>
</dbReference>
<name>A0A1S4BCG5_TOBAC</name>
<dbReference type="OrthoDB" id="1304697at2759"/>
<feature type="region of interest" description="Disordered" evidence="1">
    <location>
        <begin position="61"/>
        <end position="111"/>
    </location>
</feature>
<dbReference type="AlphaFoldDB" id="A0A1S4BCG5"/>
<evidence type="ECO:0000256" key="1">
    <source>
        <dbReference type="SAM" id="MobiDB-lite"/>
    </source>
</evidence>
<proteinExistence type="predicted"/>
<dbReference type="KEGG" id="nta:107806794"/>
<evidence type="ECO:0000313" key="2">
    <source>
        <dbReference type="RefSeq" id="XP_016486513.1"/>
    </source>
</evidence>